<feature type="transmembrane region" description="Helical" evidence="1">
    <location>
        <begin position="20"/>
        <end position="39"/>
    </location>
</feature>
<accession>A0ABM8Q386</accession>
<sequence length="137" mass="15774">MILFGVAYIGRKYYDMGASTVFTMFVATVCLVVCIIKLYQINFILIESDGFVITKGKKSLKINFKDIDDVGIKAIGQKQKAEVLMINFKKNKLNIQQVYGFAQPLGENKLIIFDRYELSKDKICEILKKKLKEYKKI</sequence>
<dbReference type="Proteomes" id="UP000789359">
    <property type="component" value="Unassembled WGS sequence"/>
</dbReference>
<evidence type="ECO:0000256" key="1">
    <source>
        <dbReference type="SAM" id="Phobius"/>
    </source>
</evidence>
<name>A0ABM8Q386_9BACT</name>
<proteinExistence type="predicted"/>
<keyword evidence="1" id="KW-0812">Transmembrane</keyword>
<evidence type="ECO:0000313" key="2">
    <source>
        <dbReference type="EMBL" id="CAD7287256.1"/>
    </source>
</evidence>
<comment type="caution">
    <text evidence="2">The sequence shown here is derived from an EMBL/GenBank/DDBJ whole genome shotgun (WGS) entry which is preliminary data.</text>
</comment>
<organism evidence="2 3">
    <name type="scientific">Campylobacter suis</name>
    <dbReference type="NCBI Taxonomy" id="2790657"/>
    <lineage>
        <taxon>Bacteria</taxon>
        <taxon>Pseudomonadati</taxon>
        <taxon>Campylobacterota</taxon>
        <taxon>Epsilonproteobacteria</taxon>
        <taxon>Campylobacterales</taxon>
        <taxon>Campylobacteraceae</taxon>
        <taxon>Campylobacter</taxon>
    </lineage>
</organism>
<evidence type="ECO:0000313" key="3">
    <source>
        <dbReference type="Proteomes" id="UP000789359"/>
    </source>
</evidence>
<reference evidence="2 3" key="1">
    <citation type="submission" date="2020-11" db="EMBL/GenBank/DDBJ databases">
        <authorList>
            <person name="Peeters C."/>
        </authorList>
    </citation>
    <scope>NUCLEOTIDE SEQUENCE [LARGE SCALE GENOMIC DNA]</scope>
    <source>
        <strain evidence="2 3">LMG 8286</strain>
    </source>
</reference>
<protein>
    <recommendedName>
        <fullName evidence="4">Molybdate transport repressor</fullName>
    </recommendedName>
</protein>
<dbReference type="EMBL" id="CAJHOE010000001">
    <property type="protein sequence ID" value="CAD7287256.1"/>
    <property type="molecule type" value="Genomic_DNA"/>
</dbReference>
<keyword evidence="1" id="KW-0472">Membrane</keyword>
<keyword evidence="1" id="KW-1133">Transmembrane helix</keyword>
<keyword evidence="3" id="KW-1185">Reference proteome</keyword>
<gene>
    <name evidence="2" type="ORF">LMG8286_00894</name>
</gene>
<evidence type="ECO:0008006" key="4">
    <source>
        <dbReference type="Google" id="ProtNLM"/>
    </source>
</evidence>